<dbReference type="Gene3D" id="3.40.50.2000">
    <property type="entry name" value="Glycogen Phosphorylase B"/>
    <property type="match status" value="1"/>
</dbReference>
<evidence type="ECO:0000259" key="2">
    <source>
        <dbReference type="Pfam" id="PF00534"/>
    </source>
</evidence>
<dbReference type="PANTHER" id="PTHR46401:SF2">
    <property type="entry name" value="GLYCOSYLTRANSFERASE WBBK-RELATED"/>
    <property type="match status" value="1"/>
</dbReference>
<protein>
    <submittedName>
        <fullName evidence="3">Glycosyltransferase</fullName>
    </submittedName>
</protein>
<evidence type="ECO:0000313" key="3">
    <source>
        <dbReference type="EMBL" id="RST76312.1"/>
    </source>
</evidence>
<dbReference type="GO" id="GO:0009103">
    <property type="term" value="P:lipopolysaccharide biosynthetic process"/>
    <property type="evidence" value="ECO:0007669"/>
    <property type="project" value="TreeGrafter"/>
</dbReference>
<feature type="domain" description="Glycosyl transferase family 1" evidence="2">
    <location>
        <begin position="194"/>
        <end position="289"/>
    </location>
</feature>
<name>A0A429Y4F8_9BACI</name>
<dbReference type="GO" id="GO:0016757">
    <property type="term" value="F:glycosyltransferase activity"/>
    <property type="evidence" value="ECO:0007669"/>
    <property type="project" value="InterPro"/>
</dbReference>
<evidence type="ECO:0000256" key="1">
    <source>
        <dbReference type="ARBA" id="ARBA00022679"/>
    </source>
</evidence>
<sequence>MSDSKRNVYVFNGYGDRGGAFLNFQLGRICHKKFGSPLFMVRNLRKKRSLNETHPRFDYSFEFPEVHLDKMKEMVKPDDLFICNPTHSTKWFGLELPMKKLMYMQGINTYPVLDIFYDHYVSVSHFVQQHIEKIYNIKPQIISPFINHSIFQNKTPWKQRSNDLLILGYKGYARPVFQYLQQYYKEKYPTSYIQFKIVDGVSQKELSDLFNQHKYYLTLNPCEGFGLPPLEAMACGCAVVGFDSMGGRDYLYHEKNAYIVDYGDFEQLAEYLRIIELDPDIGESLVKEAIGTASHFSYSRFETEWTKYLEKHVYND</sequence>
<gene>
    <name evidence="3" type="ORF">D4T97_005945</name>
</gene>
<organism evidence="3 4">
    <name type="scientific">Siminovitchia acidinfaciens</name>
    <dbReference type="NCBI Taxonomy" id="2321395"/>
    <lineage>
        <taxon>Bacteria</taxon>
        <taxon>Bacillati</taxon>
        <taxon>Bacillota</taxon>
        <taxon>Bacilli</taxon>
        <taxon>Bacillales</taxon>
        <taxon>Bacillaceae</taxon>
        <taxon>Siminovitchia</taxon>
    </lineage>
</organism>
<keyword evidence="1" id="KW-0808">Transferase</keyword>
<comment type="caution">
    <text evidence="3">The sequence shown here is derived from an EMBL/GenBank/DDBJ whole genome shotgun (WGS) entry which is preliminary data.</text>
</comment>
<reference evidence="3" key="1">
    <citation type="submission" date="2018-12" db="EMBL/GenBank/DDBJ databases">
        <authorList>
            <person name="Sun L."/>
            <person name="Chen Z."/>
        </authorList>
    </citation>
    <scope>NUCLEOTIDE SEQUENCE [LARGE SCALE GENOMIC DNA]</scope>
    <source>
        <strain evidence="3">3-2-2</strain>
    </source>
</reference>
<dbReference type="InterPro" id="IPR001296">
    <property type="entry name" value="Glyco_trans_1"/>
</dbReference>
<keyword evidence="4" id="KW-1185">Reference proteome</keyword>
<dbReference type="EMBL" id="QYTV02000002">
    <property type="protein sequence ID" value="RST76312.1"/>
    <property type="molecule type" value="Genomic_DNA"/>
</dbReference>
<dbReference type="AlphaFoldDB" id="A0A429Y4F8"/>
<dbReference type="Proteomes" id="UP000287156">
    <property type="component" value="Unassembled WGS sequence"/>
</dbReference>
<dbReference type="RefSeq" id="WP_126048686.1">
    <property type="nucleotide sequence ID" value="NZ_QYTV02000002.1"/>
</dbReference>
<dbReference type="PANTHER" id="PTHR46401">
    <property type="entry name" value="GLYCOSYLTRANSFERASE WBBK-RELATED"/>
    <property type="match status" value="1"/>
</dbReference>
<evidence type="ECO:0000313" key="4">
    <source>
        <dbReference type="Proteomes" id="UP000287156"/>
    </source>
</evidence>
<accession>A0A429Y4F8</accession>
<proteinExistence type="predicted"/>
<dbReference type="Pfam" id="PF00534">
    <property type="entry name" value="Glycos_transf_1"/>
    <property type="match status" value="1"/>
</dbReference>
<dbReference type="SUPFAM" id="SSF53756">
    <property type="entry name" value="UDP-Glycosyltransferase/glycogen phosphorylase"/>
    <property type="match status" value="1"/>
</dbReference>
<dbReference type="OrthoDB" id="9797829at2"/>